<dbReference type="Pfam" id="PF02770">
    <property type="entry name" value="Acyl-CoA_dh_M"/>
    <property type="match status" value="1"/>
</dbReference>
<evidence type="ECO:0000256" key="4">
    <source>
        <dbReference type="ARBA" id="ARBA00022827"/>
    </source>
</evidence>
<dbReference type="InterPro" id="IPR013786">
    <property type="entry name" value="AcylCoA_DH/ox_N"/>
</dbReference>
<dbReference type="InterPro" id="IPR052547">
    <property type="entry name" value="Mito_Isobutyryl-CoADH"/>
</dbReference>
<evidence type="ECO:0000256" key="3">
    <source>
        <dbReference type="ARBA" id="ARBA00022630"/>
    </source>
</evidence>
<dbReference type="PANTHER" id="PTHR43831:SF1">
    <property type="entry name" value="ISOBUTYRYL-COA DEHYDROGENASE, MITOCHONDRIAL"/>
    <property type="match status" value="1"/>
</dbReference>
<keyword evidence="5 9" id="KW-0560">Oxidoreductase</keyword>
<dbReference type="Gene3D" id="1.10.540.10">
    <property type="entry name" value="Acyl-CoA dehydrogenase/oxidase, N-terminal domain"/>
    <property type="match status" value="1"/>
</dbReference>
<evidence type="ECO:0000256" key="5">
    <source>
        <dbReference type="RuleBase" id="RU362125"/>
    </source>
</evidence>
<dbReference type="InterPro" id="IPR046373">
    <property type="entry name" value="Acyl-CoA_Oxase/DH_mid-dom_sf"/>
</dbReference>
<comment type="cofactor">
    <cofactor evidence="1 5">
        <name>FAD</name>
        <dbReference type="ChEBI" id="CHEBI:57692"/>
    </cofactor>
</comment>
<dbReference type="Pfam" id="PF00441">
    <property type="entry name" value="Acyl-CoA_dh_1"/>
    <property type="match status" value="1"/>
</dbReference>
<feature type="domain" description="Acyl-CoA dehydrogenase/oxidase C-terminal" evidence="6">
    <location>
        <begin position="216"/>
        <end position="353"/>
    </location>
</feature>
<evidence type="ECO:0000259" key="7">
    <source>
        <dbReference type="Pfam" id="PF02770"/>
    </source>
</evidence>
<dbReference type="Pfam" id="PF02771">
    <property type="entry name" value="Acyl-CoA_dh_N"/>
    <property type="match status" value="1"/>
</dbReference>
<dbReference type="InterPro" id="IPR009075">
    <property type="entry name" value="AcylCo_DH/oxidase_C"/>
</dbReference>
<comment type="caution">
    <text evidence="9">The sequence shown here is derived from an EMBL/GenBank/DDBJ whole genome shotgun (WGS) entry which is preliminary data.</text>
</comment>
<dbReference type="EC" id="1.-.-.-" evidence="9"/>
<dbReference type="PANTHER" id="PTHR43831">
    <property type="entry name" value="ISOBUTYRYL-COA DEHYDROGENASE"/>
    <property type="match status" value="1"/>
</dbReference>
<dbReference type="PIRSF" id="PIRSF016578">
    <property type="entry name" value="HsaA"/>
    <property type="match status" value="1"/>
</dbReference>
<dbReference type="Proteomes" id="UP001595997">
    <property type="component" value="Unassembled WGS sequence"/>
</dbReference>
<dbReference type="Gene3D" id="2.40.110.10">
    <property type="entry name" value="Butyryl-CoA Dehydrogenase, subunit A, domain 2"/>
    <property type="match status" value="1"/>
</dbReference>
<dbReference type="InterPro" id="IPR006091">
    <property type="entry name" value="Acyl-CoA_Oxase/DH_mid-dom"/>
</dbReference>
<dbReference type="InterPro" id="IPR037069">
    <property type="entry name" value="AcylCoA_DH/ox_N_sf"/>
</dbReference>
<feature type="domain" description="Acyl-CoA oxidase/dehydrogenase middle" evidence="7">
    <location>
        <begin position="111"/>
        <end position="202"/>
    </location>
</feature>
<evidence type="ECO:0000256" key="2">
    <source>
        <dbReference type="ARBA" id="ARBA00009347"/>
    </source>
</evidence>
<dbReference type="CDD" id="cd00567">
    <property type="entry name" value="ACAD"/>
    <property type="match status" value="1"/>
</dbReference>
<dbReference type="SUPFAM" id="SSF56645">
    <property type="entry name" value="Acyl-CoA dehydrogenase NM domain-like"/>
    <property type="match status" value="1"/>
</dbReference>
<keyword evidence="10" id="KW-1185">Reference proteome</keyword>
<dbReference type="InterPro" id="IPR036250">
    <property type="entry name" value="AcylCo_DH-like_C"/>
</dbReference>
<organism evidence="9 10">
    <name type="scientific">Streptomyces ovatisporus</name>
    <dbReference type="NCBI Taxonomy" id="1128682"/>
    <lineage>
        <taxon>Bacteria</taxon>
        <taxon>Bacillati</taxon>
        <taxon>Actinomycetota</taxon>
        <taxon>Actinomycetes</taxon>
        <taxon>Kitasatosporales</taxon>
        <taxon>Streptomycetaceae</taxon>
        <taxon>Streptomyces</taxon>
    </lineage>
</organism>
<evidence type="ECO:0000313" key="10">
    <source>
        <dbReference type="Proteomes" id="UP001595997"/>
    </source>
</evidence>
<reference evidence="10" key="1">
    <citation type="journal article" date="2019" name="Int. J. Syst. Evol. Microbiol.">
        <title>The Global Catalogue of Microorganisms (GCM) 10K type strain sequencing project: providing services to taxonomists for standard genome sequencing and annotation.</title>
        <authorList>
            <consortium name="The Broad Institute Genomics Platform"/>
            <consortium name="The Broad Institute Genome Sequencing Center for Infectious Disease"/>
            <person name="Wu L."/>
            <person name="Ma J."/>
        </authorList>
    </citation>
    <scope>NUCLEOTIDE SEQUENCE [LARGE SCALE GENOMIC DNA]</scope>
    <source>
        <strain evidence="10">CGMCC 4.7357</strain>
    </source>
</reference>
<comment type="similarity">
    <text evidence="2 5">Belongs to the acyl-CoA dehydrogenase family.</text>
</comment>
<dbReference type="Gene3D" id="1.20.140.10">
    <property type="entry name" value="Butyryl-CoA Dehydrogenase, subunit A, domain 3"/>
    <property type="match status" value="1"/>
</dbReference>
<dbReference type="EMBL" id="JBHSFH010000005">
    <property type="protein sequence ID" value="MFC4494676.1"/>
    <property type="molecule type" value="Genomic_DNA"/>
</dbReference>
<dbReference type="SUPFAM" id="SSF47203">
    <property type="entry name" value="Acyl-CoA dehydrogenase C-terminal domain-like"/>
    <property type="match status" value="1"/>
</dbReference>
<accession>A0ABV9A6W1</accession>
<proteinExistence type="inferred from homology"/>
<dbReference type="InterPro" id="IPR009100">
    <property type="entry name" value="AcylCoA_DH/oxidase_NM_dom_sf"/>
</dbReference>
<evidence type="ECO:0000256" key="1">
    <source>
        <dbReference type="ARBA" id="ARBA00001974"/>
    </source>
</evidence>
<dbReference type="GO" id="GO:0016491">
    <property type="term" value="F:oxidoreductase activity"/>
    <property type="evidence" value="ECO:0007669"/>
    <property type="project" value="UniProtKB-KW"/>
</dbReference>
<evidence type="ECO:0000313" key="9">
    <source>
        <dbReference type="EMBL" id="MFC4494676.1"/>
    </source>
</evidence>
<evidence type="ECO:0000259" key="8">
    <source>
        <dbReference type="Pfam" id="PF02771"/>
    </source>
</evidence>
<sequence>MNLDSTLQPVLATAAEHAADVDAEGRFPAESVSALASSGLLGLTVGEEDGGLGGGPEQFAHVSSALAAVCGSTAMIYIMHVCGTMTALAAPPSGLPSLPSDLAAGRTLATLAFSEPGSRSHFWAPVSQAKRDGGGEVEFTADKSWVTSAGHAGLYVTSVLSADEPGGIDLFAVTGTEPGVSVTGAFRGLGLRGNESAPMRFELTAPDDRRIGQAGGGFGMMTDTVMPWFNLGNAAVSLGLARASFDAAVRHTGGATFQHLDQTLADLPTIRARLARMSLQLEAAGAYLHKTAASIAAPDETTPLHVLGVKALANDTALTVTEDAMRVCGGAAFSNHLAIERYFRDARAGSVMAPTADALYDFYGKAITGRPVFG</sequence>
<dbReference type="RefSeq" id="WP_386446094.1">
    <property type="nucleotide sequence ID" value="NZ_JBHSFH010000005.1"/>
</dbReference>
<evidence type="ECO:0000259" key="6">
    <source>
        <dbReference type="Pfam" id="PF00441"/>
    </source>
</evidence>
<keyword evidence="4 5" id="KW-0274">FAD</keyword>
<keyword evidence="3 5" id="KW-0285">Flavoprotein</keyword>
<gene>
    <name evidence="9" type="ORF">ACFPA8_11085</name>
</gene>
<name>A0ABV9A6W1_9ACTN</name>
<protein>
    <submittedName>
        <fullName evidence="9">Acyl-CoA dehydrogenase family protein</fullName>
        <ecNumber evidence="9">1.-.-.-</ecNumber>
    </submittedName>
</protein>
<feature type="domain" description="Acyl-CoA dehydrogenase/oxidase N-terminal" evidence="8">
    <location>
        <begin position="14"/>
        <end position="87"/>
    </location>
</feature>